<comment type="caution">
    <text evidence="3">The sequence shown here is derived from an EMBL/GenBank/DDBJ whole genome shotgun (WGS) entry which is preliminary data.</text>
</comment>
<dbReference type="AlphaFoldDB" id="A0A428LHI3"/>
<name>A0A428LHI3_9ENTR</name>
<evidence type="ECO:0000256" key="1">
    <source>
        <dbReference type="SAM" id="Coils"/>
    </source>
</evidence>
<dbReference type="Proteomes" id="UP000276389">
    <property type="component" value="Unassembled WGS sequence"/>
</dbReference>
<feature type="region of interest" description="Disordered" evidence="2">
    <location>
        <begin position="1"/>
        <end position="38"/>
    </location>
</feature>
<protein>
    <recommendedName>
        <fullName evidence="5">Flagellar hook-associated protein</fullName>
    </recommendedName>
</protein>
<keyword evidence="1" id="KW-0175">Coiled coil</keyword>
<evidence type="ECO:0000313" key="3">
    <source>
        <dbReference type="EMBL" id="RSK63465.1"/>
    </source>
</evidence>
<accession>A0A428LHI3</accession>
<feature type="coiled-coil region" evidence="1">
    <location>
        <begin position="62"/>
        <end position="89"/>
    </location>
</feature>
<sequence length="336" mass="36235">MAMQVALKTNSLATTPTPVRTTPGAASPVARAEPLDKTRRTAPVFPEAALLSRRPLRYNVQLNQQLTAVQKAEDYLSEAENQLLVLRHQAMRGNGDEQAATVNSLLQQRSRLSGGTVDRNFNVTLQQKSKVNFTLPGMEKVLEQTPGETLVFALGGSKRELAAVAIPAEATPRQALVHLNVGLGRLGIHAALGGDGSAVFQVDEARWARVSQHLSVRGEGQQFPADAFTLLAPQAEASREDEISQIGGRWERGAGGKLQQTLEQITRERGKLHQHQERVSSRIQDMATAYSPREALETSRALSSALAKSGNQYGLLSKALAAQGNISLSTVKNLLG</sequence>
<evidence type="ECO:0000256" key="2">
    <source>
        <dbReference type="SAM" id="MobiDB-lite"/>
    </source>
</evidence>
<organism evidence="3 4">
    <name type="scientific">Enterobacter huaxiensis</name>
    <dbReference type="NCBI Taxonomy" id="2494702"/>
    <lineage>
        <taxon>Bacteria</taxon>
        <taxon>Pseudomonadati</taxon>
        <taxon>Pseudomonadota</taxon>
        <taxon>Gammaproteobacteria</taxon>
        <taxon>Enterobacterales</taxon>
        <taxon>Enterobacteriaceae</taxon>
        <taxon>Enterobacter</taxon>
    </lineage>
</organism>
<evidence type="ECO:0008006" key="5">
    <source>
        <dbReference type="Google" id="ProtNLM"/>
    </source>
</evidence>
<feature type="compositionally biased region" description="Polar residues" evidence="2">
    <location>
        <begin position="7"/>
        <end position="20"/>
    </location>
</feature>
<reference evidence="3 4" key="1">
    <citation type="submission" date="2018-12" db="EMBL/GenBank/DDBJ databases">
        <title>The Genome Submission of two Enterobacter spp. strains.</title>
        <authorList>
            <person name="Wu W."/>
            <person name="Wei L."/>
            <person name="Feng Y."/>
            <person name="Zong Z."/>
        </authorList>
    </citation>
    <scope>NUCLEOTIDE SEQUENCE [LARGE SCALE GENOMIC DNA]</scope>
    <source>
        <strain evidence="3 4">WCHEHu045002</strain>
    </source>
</reference>
<dbReference type="EMBL" id="RWHU01000011">
    <property type="protein sequence ID" value="RSK63465.1"/>
    <property type="molecule type" value="Genomic_DNA"/>
</dbReference>
<gene>
    <name evidence="3" type="ORF">EJE24_21650</name>
</gene>
<evidence type="ECO:0000313" key="4">
    <source>
        <dbReference type="Proteomes" id="UP000276389"/>
    </source>
</evidence>
<proteinExistence type="predicted"/>